<evidence type="ECO:0000313" key="5">
    <source>
        <dbReference type="EMBL" id="EGA90422.1"/>
    </source>
</evidence>
<accession>E7RF23</accession>
<dbReference type="AlphaFoldDB" id="E7RF23"/>
<dbReference type="GO" id="GO:0000976">
    <property type="term" value="F:transcription cis-regulatory region binding"/>
    <property type="evidence" value="ECO:0007669"/>
    <property type="project" value="TreeGrafter"/>
</dbReference>
<evidence type="ECO:0000256" key="1">
    <source>
        <dbReference type="ARBA" id="ARBA00023015"/>
    </source>
</evidence>
<dbReference type="Proteomes" id="UP000003052">
    <property type="component" value="Unassembled WGS sequence"/>
</dbReference>
<dbReference type="SUPFAM" id="SSF53822">
    <property type="entry name" value="Periplasmic binding protein-like I"/>
    <property type="match status" value="1"/>
</dbReference>
<keyword evidence="1" id="KW-0805">Transcription regulation</keyword>
<protein>
    <submittedName>
        <fullName evidence="5">HTH-type transcriptional repressor purR (Purine nucleotide synthesis repressor)</fullName>
    </submittedName>
</protein>
<keyword evidence="3" id="KW-0804">Transcription</keyword>
<comment type="caution">
    <text evidence="5">The sequence shown here is derived from an EMBL/GenBank/DDBJ whole genome shotgun (WGS) entry which is preliminary data.</text>
</comment>
<dbReference type="SUPFAM" id="SSF47413">
    <property type="entry name" value="lambda repressor-like DNA-binding domains"/>
    <property type="match status" value="1"/>
</dbReference>
<dbReference type="CDD" id="cd06267">
    <property type="entry name" value="PBP1_LacI_sugar_binding-like"/>
    <property type="match status" value="1"/>
</dbReference>
<feature type="domain" description="HTH lacI-type" evidence="4">
    <location>
        <begin position="4"/>
        <end position="47"/>
    </location>
</feature>
<dbReference type="SMART" id="SM00354">
    <property type="entry name" value="HTH_LACI"/>
    <property type="match status" value="1"/>
</dbReference>
<dbReference type="CDD" id="cd01392">
    <property type="entry name" value="HTH_LacI"/>
    <property type="match status" value="1"/>
</dbReference>
<dbReference type="InterPro" id="IPR028082">
    <property type="entry name" value="Peripla_BP_I"/>
</dbReference>
<dbReference type="RefSeq" id="WP_008429654.1">
    <property type="nucleotide sequence ID" value="NZ_AEPB01000018.1"/>
</dbReference>
<evidence type="ECO:0000256" key="3">
    <source>
        <dbReference type="ARBA" id="ARBA00023163"/>
    </source>
</evidence>
<dbReference type="GO" id="GO:0003700">
    <property type="term" value="F:DNA-binding transcription factor activity"/>
    <property type="evidence" value="ECO:0007669"/>
    <property type="project" value="TreeGrafter"/>
</dbReference>
<dbReference type="Pfam" id="PF13377">
    <property type="entry name" value="Peripla_BP_3"/>
    <property type="match status" value="1"/>
</dbReference>
<reference evidence="5 6" key="1">
    <citation type="journal article" date="2011" name="J. Bacteriol.">
        <title>The Draft Genome of Planococcus donghaensis MPA1U2 Reveals Nonsporulation Pathways Controlled by a Conserved Spo0A Regulon.</title>
        <authorList>
            <person name="Pearson M.D."/>
            <person name="Noller H.F."/>
        </authorList>
    </citation>
    <scope>NUCLEOTIDE SEQUENCE [LARGE SCALE GENOMIC DNA]</scope>
    <source>
        <strain evidence="5 6">MPA1U2</strain>
    </source>
</reference>
<dbReference type="eggNOG" id="COG1609">
    <property type="taxonomic scope" value="Bacteria"/>
</dbReference>
<dbReference type="PROSITE" id="PS50932">
    <property type="entry name" value="HTH_LACI_2"/>
    <property type="match status" value="1"/>
</dbReference>
<proteinExistence type="predicted"/>
<dbReference type="InterPro" id="IPR000843">
    <property type="entry name" value="HTH_LacI"/>
</dbReference>
<dbReference type="PANTHER" id="PTHR30146:SF109">
    <property type="entry name" value="HTH-TYPE TRANSCRIPTIONAL REGULATOR GALS"/>
    <property type="match status" value="1"/>
</dbReference>
<keyword evidence="2" id="KW-0238">DNA-binding</keyword>
<evidence type="ECO:0000313" key="6">
    <source>
        <dbReference type="Proteomes" id="UP000003052"/>
    </source>
</evidence>
<dbReference type="Gene3D" id="1.10.260.40">
    <property type="entry name" value="lambda repressor-like DNA-binding domains"/>
    <property type="match status" value="1"/>
</dbReference>
<dbReference type="Pfam" id="PF00356">
    <property type="entry name" value="LacI"/>
    <property type="match status" value="1"/>
</dbReference>
<dbReference type="InterPro" id="IPR046335">
    <property type="entry name" value="LacI/GalR-like_sensor"/>
</dbReference>
<gene>
    <name evidence="5" type="ORF">GPDM_05326</name>
</gene>
<name>E7RF23_9BACL</name>
<evidence type="ECO:0000256" key="2">
    <source>
        <dbReference type="ARBA" id="ARBA00023125"/>
    </source>
</evidence>
<organism evidence="5 6">
    <name type="scientific">Planococcus donghaensis MPA1U2</name>
    <dbReference type="NCBI Taxonomy" id="933115"/>
    <lineage>
        <taxon>Bacteria</taxon>
        <taxon>Bacillati</taxon>
        <taxon>Bacillota</taxon>
        <taxon>Bacilli</taxon>
        <taxon>Bacillales</taxon>
        <taxon>Caryophanaceae</taxon>
        <taxon>Planococcus</taxon>
    </lineage>
</organism>
<dbReference type="InterPro" id="IPR010982">
    <property type="entry name" value="Lambda_DNA-bd_dom_sf"/>
</dbReference>
<dbReference type="PANTHER" id="PTHR30146">
    <property type="entry name" value="LACI-RELATED TRANSCRIPTIONAL REPRESSOR"/>
    <property type="match status" value="1"/>
</dbReference>
<evidence type="ECO:0000259" key="4">
    <source>
        <dbReference type="PROSITE" id="PS50932"/>
    </source>
</evidence>
<dbReference type="Gene3D" id="3.40.50.2300">
    <property type="match status" value="2"/>
</dbReference>
<sequence>MDMVSTTDVAKYAGVSQTTVSRVLNKPDQVKKETYDKVMNAVNELNYSSAESEKPISPIVKIKTISLIVGAVDDPIYMNAVPAIISTAQEQGYQVNIHFIAESCELETYETVLSSNPNGIIIIPSLLDKVVYEKLIDSTIPFVALNSSGVASQHSIGLNDIEAGYLATKHLIDVSHLEIAWVGGTLSSPSTKDRLLGFVQALQEANFKIRKKRLVVTDVDKFSLFEAFENLQALKKKPTAIVAATDEIAIQFMDFYKKAGYHIPEDISIVGIGNTEMAQHSALALTSVGTSDSLENLGQEAVKRLFDLVIYNQEEAFHVTRDVELYERATTASLQG</sequence>
<dbReference type="EMBL" id="AEPB01000018">
    <property type="protein sequence ID" value="EGA90422.1"/>
    <property type="molecule type" value="Genomic_DNA"/>
</dbReference>